<accession>A0A097ASW0</accession>
<comment type="similarity">
    <text evidence="1">Belongs to the sulfur carrier protein TusA family.</text>
</comment>
<gene>
    <name evidence="3" type="primary">yedF</name>
    <name evidence="3" type="ORF">TKV_c17480</name>
</gene>
<proteinExistence type="inferred from homology"/>
<dbReference type="OrthoDB" id="9801500at2"/>
<dbReference type="PANTHER" id="PTHR33279:SF6">
    <property type="entry name" value="SULFUR CARRIER PROTEIN YEDF-RELATED"/>
    <property type="match status" value="1"/>
</dbReference>
<dbReference type="Proteomes" id="UP000029669">
    <property type="component" value="Chromosome"/>
</dbReference>
<dbReference type="KEGG" id="tki:TKV_c17480"/>
<dbReference type="STRING" id="2325.TKV_c17480"/>
<reference evidence="4" key="1">
    <citation type="journal article" date="2015" name="Genome Announc.">
        <title>Whole-Genome Sequences of 80 Environmental and Clinical Isolates of Burkholderia pseudomallei.</title>
        <authorList>
            <person name="Johnson S.L."/>
            <person name="Baker A.L."/>
            <person name="Chain P.S."/>
            <person name="Currie B.J."/>
            <person name="Daligault H.E."/>
            <person name="Davenport K.W."/>
            <person name="Davis C.B."/>
            <person name="Inglis T.J."/>
            <person name="Kaestli M."/>
            <person name="Koren S."/>
            <person name="Mayo M."/>
            <person name="Merritt A.J."/>
            <person name="Price E.P."/>
            <person name="Sarovich D.S."/>
            <person name="Warner J."/>
            <person name="Rosovitz M.J."/>
        </authorList>
    </citation>
    <scope>NUCLEOTIDE SEQUENCE [LARGE SCALE GENOMIC DNA]</scope>
    <source>
        <strain evidence="4">DSM 2030</strain>
    </source>
</reference>
<dbReference type="InterPro" id="IPR019870">
    <property type="entry name" value="Se_metab_YedF"/>
</dbReference>
<dbReference type="Pfam" id="PF02635">
    <property type="entry name" value="DsrE"/>
    <property type="match status" value="1"/>
</dbReference>
<dbReference type="SUPFAM" id="SSF64307">
    <property type="entry name" value="SirA-like"/>
    <property type="match status" value="1"/>
</dbReference>
<dbReference type="InterPro" id="IPR027396">
    <property type="entry name" value="DsrEFH-like"/>
</dbReference>
<evidence type="ECO:0000313" key="3">
    <source>
        <dbReference type="EMBL" id="AIS52899.1"/>
    </source>
</evidence>
<dbReference type="InterPro" id="IPR003787">
    <property type="entry name" value="Sulphur_relay_DsrE/F-like"/>
</dbReference>
<sequence length="189" mass="20942">MDTVVDARGKSCPTPVIMTKKALEEIKEGKVVVIVDNEVSKDNVSKYAKSAGCEVAVEVKENEFHINIYKKKGSTGEKSDNYIVVITSDKFGEGDERLGKLLMKSFIISLKEQNKKPDCVIFINNGVKLTTEGSEAIVDLKELMEMSVEIISCGTCLDFYGIKDKLLIGSITNMYTITEKMTNSRVIKV</sequence>
<dbReference type="InterPro" id="IPR001455">
    <property type="entry name" value="TusA-like"/>
</dbReference>
<dbReference type="HOGENOM" id="CLU_097491_0_0_9"/>
<protein>
    <submittedName>
        <fullName evidence="3">Selenium metabolism protein YedF</fullName>
    </submittedName>
</protein>
<dbReference type="PROSITE" id="PS01148">
    <property type="entry name" value="UPF0033"/>
    <property type="match status" value="1"/>
</dbReference>
<dbReference type="InterPro" id="IPR036868">
    <property type="entry name" value="TusA-like_sf"/>
</dbReference>
<dbReference type="RefSeq" id="WP_049685571.1">
    <property type="nucleotide sequence ID" value="NZ_CP009170.1"/>
</dbReference>
<dbReference type="CDD" id="cd03421">
    <property type="entry name" value="SirA_like_N"/>
    <property type="match status" value="1"/>
</dbReference>
<dbReference type="SUPFAM" id="SSF75169">
    <property type="entry name" value="DsrEFH-like"/>
    <property type="match status" value="1"/>
</dbReference>
<organism evidence="3 4">
    <name type="scientific">Thermoanaerobacter kivui</name>
    <name type="common">Acetogenium kivui</name>
    <dbReference type="NCBI Taxonomy" id="2325"/>
    <lineage>
        <taxon>Bacteria</taxon>
        <taxon>Bacillati</taxon>
        <taxon>Bacillota</taxon>
        <taxon>Clostridia</taxon>
        <taxon>Thermoanaerobacterales</taxon>
        <taxon>Thermoanaerobacteraceae</taxon>
        <taxon>Thermoanaerobacter</taxon>
    </lineage>
</organism>
<dbReference type="Gene3D" id="3.30.110.40">
    <property type="entry name" value="TusA-like domain"/>
    <property type="match status" value="1"/>
</dbReference>
<evidence type="ECO:0000313" key="4">
    <source>
        <dbReference type="Proteomes" id="UP000029669"/>
    </source>
</evidence>
<dbReference type="PANTHER" id="PTHR33279">
    <property type="entry name" value="SULFUR CARRIER PROTEIN YEDF-RELATED"/>
    <property type="match status" value="1"/>
</dbReference>
<name>A0A097ASW0_THEKI</name>
<evidence type="ECO:0000256" key="1">
    <source>
        <dbReference type="ARBA" id="ARBA00008984"/>
    </source>
</evidence>
<dbReference type="eggNOG" id="COG0425">
    <property type="taxonomic scope" value="Bacteria"/>
</dbReference>
<dbReference type="Pfam" id="PF01206">
    <property type="entry name" value="TusA"/>
    <property type="match status" value="1"/>
</dbReference>
<keyword evidence="4" id="KW-1185">Reference proteome</keyword>
<dbReference type="EMBL" id="CP009170">
    <property type="protein sequence ID" value="AIS52899.1"/>
    <property type="molecule type" value="Genomic_DNA"/>
</dbReference>
<evidence type="ECO:0000259" key="2">
    <source>
        <dbReference type="PROSITE" id="PS01148"/>
    </source>
</evidence>
<dbReference type="AlphaFoldDB" id="A0A097ASW0"/>
<feature type="domain" description="UPF0033" evidence="2">
    <location>
        <begin position="5"/>
        <end position="29"/>
    </location>
</feature>
<dbReference type="NCBIfam" id="TIGR03527">
    <property type="entry name" value="selenium_YedF"/>
    <property type="match status" value="1"/>
</dbReference>